<evidence type="ECO:0000313" key="2">
    <source>
        <dbReference type="EMBL" id="CAG9535954.1"/>
    </source>
</evidence>
<organism evidence="2 3">
    <name type="scientific">Cercopithifilaria johnstoni</name>
    <dbReference type="NCBI Taxonomy" id="2874296"/>
    <lineage>
        <taxon>Eukaryota</taxon>
        <taxon>Metazoa</taxon>
        <taxon>Ecdysozoa</taxon>
        <taxon>Nematoda</taxon>
        <taxon>Chromadorea</taxon>
        <taxon>Rhabditida</taxon>
        <taxon>Spirurina</taxon>
        <taxon>Spiruromorpha</taxon>
        <taxon>Filarioidea</taxon>
        <taxon>Onchocercidae</taxon>
        <taxon>Cercopithifilaria</taxon>
    </lineage>
</organism>
<feature type="domain" description="BPTI/Kunitz inhibitor" evidence="1">
    <location>
        <begin position="482"/>
        <end position="532"/>
    </location>
</feature>
<feature type="domain" description="BPTI/Kunitz inhibitor" evidence="1">
    <location>
        <begin position="1140"/>
        <end position="1190"/>
    </location>
</feature>
<dbReference type="CDD" id="cd22593">
    <property type="entry name" value="Kunitz_conkunitzin"/>
    <property type="match status" value="7"/>
</dbReference>
<dbReference type="PANTHER" id="PTHR46339">
    <property type="entry name" value="PROTEIN CBG15282-RELATED"/>
    <property type="match status" value="1"/>
</dbReference>
<accession>A0A8J2Q4Q3</accession>
<reference evidence="2" key="1">
    <citation type="submission" date="2021-09" db="EMBL/GenBank/DDBJ databases">
        <authorList>
            <consortium name="Pathogen Informatics"/>
        </authorList>
    </citation>
    <scope>NUCLEOTIDE SEQUENCE</scope>
</reference>
<feature type="domain" description="BPTI/Kunitz inhibitor" evidence="1">
    <location>
        <begin position="1034"/>
        <end position="1084"/>
    </location>
</feature>
<dbReference type="Gene3D" id="4.10.410.10">
    <property type="entry name" value="Pancreatic trypsin inhibitor Kunitz domain"/>
    <property type="match status" value="8"/>
</dbReference>
<feature type="domain" description="BPTI/Kunitz inhibitor" evidence="1">
    <location>
        <begin position="780"/>
        <end position="830"/>
    </location>
</feature>
<feature type="domain" description="BPTI/Kunitz inhibitor" evidence="1">
    <location>
        <begin position="102"/>
        <end position="152"/>
    </location>
</feature>
<dbReference type="InterPro" id="IPR028150">
    <property type="entry name" value="Lustrin_cystein"/>
</dbReference>
<dbReference type="PROSITE" id="PS50279">
    <property type="entry name" value="BPTI_KUNITZ_2"/>
    <property type="match status" value="8"/>
</dbReference>
<proteinExistence type="predicted"/>
<dbReference type="PANTHER" id="PTHR46339:SF2">
    <property type="entry name" value="BPTI_KUNITZ INHIBITOR DOMAIN-CONTAINING PROTEIN"/>
    <property type="match status" value="1"/>
</dbReference>
<dbReference type="Proteomes" id="UP000746747">
    <property type="component" value="Unassembled WGS sequence"/>
</dbReference>
<dbReference type="Pfam" id="PF14625">
    <property type="entry name" value="Lustrin_cystein"/>
    <property type="match status" value="6"/>
</dbReference>
<sequence length="1234" mass="135896">MSLSNIRYYITFIKFLYAFTVIQANKNIENITLIFNDTGIGIEHYCEEGLPLLLANDTVKKCLPDENSDSSMLCPKNFWCHIGATQNSWYCCPKNRKVKERCYLTSANGYGSGEIQRFWYDWKSSTCKQLIYGGYGGNENNFLTKIDCEKACLGKQLSKSLLTYNSFSNKHDSGNQKFSVNEQQNAIENVDLNPCELSPDRGTSVTGISSSYRWYFDIAADRCIRFNYLGSAGNANNFETDRQCLETCGTGNTSDVNICLLPNISGTGPYKIPRFYYDTRNNACKQFVYAGFGGNNNRFIKHEQCSKACLNFGSFVTTTTIVPPPFVTTQIAVTEMYTLSTDLTFDFEKFKQLQVFTTVLPEHSAFVEGLKELTTTTTTTTTATEYAMPFDENFNVQNAASHLIMTRNDEINLNQPNQKVNGIIDVISKAITEPCLQSLPTGFQLQYCSPMDSFLCPRGTFCQIGVGPQETFCCPIIADNPCKQTQESGIGLTGLGRWYYDANDNHCKTFIFNGFKGNQNNFLTFRACQQSCGAVNPCESGEPQIQTNAPEQCSPENIYSCPQGYYCRISDDLTKTACCPGIDHTILSHGKTMILNPIGNINSASGNTYNLKGGSSFTNTDYTKRGIIDSLGNANMDIGSISPVVESVNYVNNKPITLNEYLNSMATTGINSNFGNISQPNMFIGQVGTGIETPHFNRAEAFVNSSPAMPKNALIPDSPKSLIGSGIPIFSGNSMINTGVLIDPLTGITYGNARISNGFNRGTQNLISNAPIKTIQGNRCLLPPASGTGTYSLPRYYFDREASTCRPFIYSGFGGNDNYFETIRECRMACPEYDNPCPVGLPYIDEDGNVAFCSSANPLCPTNYWCHIGDRRQTSVCCPSLANMNALPIANPLRQLRSIVRNLNGLSLNMGIDPAEHNDAPGTIPLACFQPLLEGRGRANLTRYYFNSRKRICEKFIYTGKGGNQNNFLSKTDCEETCPILENPCENGLPAIGPEGNPMLCGSDTATICGIGYYCHVGATSSTTVCCPAIGDPCRMPVSRGNGNAVLNRWYYNMQSQICVNFVYSGQGGNSNNFRTREDCTEACPEFRNPCSAGRPHIGLNGQITHCGATGPLICPTTYWCHIGASLENSVCCPTTGMPCEQDLYTGNGDAILVRFYYDSTTRTCQQFQYSGLGGNENNFLTLRDCEAHCPVLPNPCGLGQPQMDEHRNLVMCSAANTRPVTWPLLLPLLYYNK</sequence>
<gene>
    <name evidence="2" type="ORF">CJOHNSTONI_LOCUS5920</name>
</gene>
<evidence type="ECO:0000259" key="1">
    <source>
        <dbReference type="PROSITE" id="PS50279"/>
    </source>
</evidence>
<dbReference type="CDD" id="cd00109">
    <property type="entry name" value="Kunitz-type"/>
    <property type="match status" value="1"/>
</dbReference>
<name>A0A8J2Q4Q3_9BILA</name>
<keyword evidence="3" id="KW-1185">Reference proteome</keyword>
<dbReference type="OrthoDB" id="4473401at2759"/>
<dbReference type="SMART" id="SM00131">
    <property type="entry name" value="KU"/>
    <property type="match status" value="8"/>
</dbReference>
<feature type="domain" description="BPTI/Kunitz inhibitor" evidence="1">
    <location>
        <begin position="259"/>
        <end position="309"/>
    </location>
</feature>
<dbReference type="InterPro" id="IPR053014">
    <property type="entry name" value="Cuticle_assoc_divergent"/>
</dbReference>
<protein>
    <recommendedName>
        <fullName evidence="1">BPTI/Kunitz inhibitor domain-containing protein</fullName>
    </recommendedName>
</protein>
<dbReference type="SMART" id="SM00289">
    <property type="entry name" value="WR1"/>
    <property type="match status" value="6"/>
</dbReference>
<dbReference type="Pfam" id="PF00014">
    <property type="entry name" value="Kunitz_BPTI"/>
    <property type="match status" value="8"/>
</dbReference>
<dbReference type="AlphaFoldDB" id="A0A8J2Q4Q3"/>
<dbReference type="EMBL" id="CAKAEH010001414">
    <property type="protein sequence ID" value="CAG9535954.1"/>
    <property type="molecule type" value="Genomic_DNA"/>
</dbReference>
<dbReference type="InterPro" id="IPR006150">
    <property type="entry name" value="Cys_repeat_1"/>
</dbReference>
<dbReference type="InterPro" id="IPR002223">
    <property type="entry name" value="Kunitz_BPTI"/>
</dbReference>
<feature type="domain" description="BPTI/Kunitz inhibitor" evidence="1">
    <location>
        <begin position="928"/>
        <end position="978"/>
    </location>
</feature>
<feature type="domain" description="BPTI/Kunitz inhibitor" evidence="1">
    <location>
        <begin position="195"/>
        <end position="248"/>
    </location>
</feature>
<dbReference type="InterPro" id="IPR036880">
    <property type="entry name" value="Kunitz_BPTI_sf"/>
</dbReference>
<comment type="caution">
    <text evidence="2">The sequence shown here is derived from an EMBL/GenBank/DDBJ whole genome shotgun (WGS) entry which is preliminary data.</text>
</comment>
<dbReference type="GO" id="GO:0004867">
    <property type="term" value="F:serine-type endopeptidase inhibitor activity"/>
    <property type="evidence" value="ECO:0007669"/>
    <property type="project" value="InterPro"/>
</dbReference>
<dbReference type="SUPFAM" id="SSF57362">
    <property type="entry name" value="BPTI-like"/>
    <property type="match status" value="8"/>
</dbReference>
<evidence type="ECO:0000313" key="3">
    <source>
        <dbReference type="Proteomes" id="UP000746747"/>
    </source>
</evidence>